<dbReference type="AlphaFoldDB" id="A0A645DXQ8"/>
<comment type="caution">
    <text evidence="1">The sequence shown here is derived from an EMBL/GenBank/DDBJ whole genome shotgun (WGS) entry which is preliminary data.</text>
</comment>
<reference evidence="1" key="1">
    <citation type="submission" date="2019-08" db="EMBL/GenBank/DDBJ databases">
        <authorList>
            <person name="Kucharzyk K."/>
            <person name="Murdoch R.W."/>
            <person name="Higgins S."/>
            <person name="Loffler F."/>
        </authorList>
    </citation>
    <scope>NUCLEOTIDE SEQUENCE</scope>
</reference>
<name>A0A645DXQ8_9ZZZZ</name>
<proteinExistence type="predicted"/>
<protein>
    <submittedName>
        <fullName evidence="1">Uncharacterized protein</fullName>
    </submittedName>
</protein>
<sequence length="58" mass="6390">MRSLIEHTAAQERQIALLWQSIEKLSAAAPKGVGDCVPCDAATHERFEKDQLNDLVGK</sequence>
<accession>A0A645DXQ8</accession>
<evidence type="ECO:0000313" key="1">
    <source>
        <dbReference type="EMBL" id="MPM93918.1"/>
    </source>
</evidence>
<dbReference type="EMBL" id="VSSQ01040620">
    <property type="protein sequence ID" value="MPM93918.1"/>
    <property type="molecule type" value="Genomic_DNA"/>
</dbReference>
<gene>
    <name evidence="1" type="ORF">SDC9_141060</name>
</gene>
<organism evidence="1">
    <name type="scientific">bioreactor metagenome</name>
    <dbReference type="NCBI Taxonomy" id="1076179"/>
    <lineage>
        <taxon>unclassified sequences</taxon>
        <taxon>metagenomes</taxon>
        <taxon>ecological metagenomes</taxon>
    </lineage>
</organism>